<organism evidence="1 2">
    <name type="scientific">Litomosoides sigmodontis</name>
    <name type="common">Filarial nematode worm</name>
    <dbReference type="NCBI Taxonomy" id="42156"/>
    <lineage>
        <taxon>Eukaryota</taxon>
        <taxon>Metazoa</taxon>
        <taxon>Ecdysozoa</taxon>
        <taxon>Nematoda</taxon>
        <taxon>Chromadorea</taxon>
        <taxon>Rhabditida</taxon>
        <taxon>Spirurina</taxon>
        <taxon>Spiruromorpha</taxon>
        <taxon>Filarioidea</taxon>
        <taxon>Onchocercidae</taxon>
        <taxon>Litomosoides</taxon>
    </lineage>
</organism>
<evidence type="ECO:0000313" key="2">
    <source>
        <dbReference type="Proteomes" id="UP000277928"/>
    </source>
</evidence>
<evidence type="ECO:0000313" key="1">
    <source>
        <dbReference type="EMBL" id="VDK84010.1"/>
    </source>
</evidence>
<accession>A0A3P6TYH7</accession>
<dbReference type="Proteomes" id="UP000277928">
    <property type="component" value="Unassembled WGS sequence"/>
</dbReference>
<sequence>MKLNGCADGKHSVGGMGGFQFVGFATIALNDENPEFLAELLISKLTIKTLSLSYAALRCNICAEFKHLKDLMTRHVHGIMCRTKWKTRSSYFRKLEPLELAWEGKGSEEEEA</sequence>
<protein>
    <submittedName>
        <fullName evidence="1">Uncharacterized protein</fullName>
    </submittedName>
</protein>
<name>A0A3P6TYH7_LITSI</name>
<keyword evidence="2" id="KW-1185">Reference proteome</keyword>
<dbReference type="AlphaFoldDB" id="A0A3P6TYH7"/>
<dbReference type="EMBL" id="UYRX01000571">
    <property type="protein sequence ID" value="VDK84010.1"/>
    <property type="molecule type" value="Genomic_DNA"/>
</dbReference>
<proteinExistence type="predicted"/>
<reference evidence="1 2" key="1">
    <citation type="submission" date="2018-08" db="EMBL/GenBank/DDBJ databases">
        <authorList>
            <person name="Laetsch R D."/>
            <person name="Stevens L."/>
            <person name="Kumar S."/>
            <person name="Blaxter L. M."/>
        </authorList>
    </citation>
    <scope>NUCLEOTIDE SEQUENCE [LARGE SCALE GENOMIC DNA]</scope>
</reference>
<gene>
    <name evidence="1" type="ORF">NLS_LOCUS6459</name>
</gene>